<reference evidence="3" key="2">
    <citation type="submission" date="2013-04" db="EMBL/GenBank/DDBJ databases">
        <title>Genomic mechanisms accounting for the adaptation to parasitism in nematode-trapping fungi.</title>
        <authorList>
            <person name="Ahren D.G."/>
        </authorList>
    </citation>
    <scope>NUCLEOTIDE SEQUENCE [LARGE SCALE GENOMIC DNA]</scope>
    <source>
        <strain evidence="3">CBS 200.50</strain>
    </source>
</reference>
<comment type="caution">
    <text evidence="2">The sequence shown here is derived from an EMBL/GenBank/DDBJ whole genome shotgun (WGS) entry which is preliminary data.</text>
</comment>
<dbReference type="InterPro" id="IPR052935">
    <property type="entry name" value="Mg2+_PAP"/>
</dbReference>
<protein>
    <recommendedName>
        <fullName evidence="1">Phosphatidate phosphatase APP1 catalytic domain-containing protein</fullName>
    </recommendedName>
</protein>
<dbReference type="PANTHER" id="PTHR28208">
    <property type="entry name" value="PHOSPHATIDATE PHOSPHATASE APP1"/>
    <property type="match status" value="1"/>
</dbReference>
<dbReference type="Pfam" id="PF09949">
    <property type="entry name" value="APP1_cat"/>
    <property type="match status" value="1"/>
</dbReference>
<feature type="domain" description="Phosphatidate phosphatase APP1 catalytic" evidence="1">
    <location>
        <begin position="223"/>
        <end position="377"/>
    </location>
</feature>
<reference evidence="2 3" key="1">
    <citation type="journal article" date="2013" name="PLoS Genet.">
        <title>Genomic mechanisms accounting for the adaptation to parasitism in nematode-trapping fungi.</title>
        <authorList>
            <person name="Meerupati T."/>
            <person name="Andersson K.M."/>
            <person name="Friman E."/>
            <person name="Kumar D."/>
            <person name="Tunlid A."/>
            <person name="Ahren D."/>
        </authorList>
    </citation>
    <scope>NUCLEOTIDE SEQUENCE [LARGE SCALE GENOMIC DNA]</scope>
    <source>
        <strain evidence="2 3">CBS 200.50</strain>
    </source>
</reference>
<dbReference type="Proteomes" id="UP000015100">
    <property type="component" value="Unassembled WGS sequence"/>
</dbReference>
<name>S8A1P6_DACHA</name>
<dbReference type="PANTHER" id="PTHR28208:SF1">
    <property type="entry name" value="FILAMENT ORGANIZATION PROTEIN APP1-LIKE, PUTATIVE (AFU_ORTHOLOGUE AFUA_1G06650)-RELATED"/>
    <property type="match status" value="1"/>
</dbReference>
<accession>S8A1P6</accession>
<dbReference type="eggNOG" id="ENOG502RYXR">
    <property type="taxonomic scope" value="Eukaryota"/>
</dbReference>
<evidence type="ECO:0000313" key="3">
    <source>
        <dbReference type="Proteomes" id="UP000015100"/>
    </source>
</evidence>
<evidence type="ECO:0000259" key="1">
    <source>
        <dbReference type="Pfam" id="PF09949"/>
    </source>
</evidence>
<evidence type="ECO:0000313" key="2">
    <source>
        <dbReference type="EMBL" id="EPS36634.1"/>
    </source>
</evidence>
<gene>
    <name evidence="2" type="ORF">H072_9885</name>
</gene>
<dbReference type="GO" id="GO:0008195">
    <property type="term" value="F:phosphatidate phosphatase activity"/>
    <property type="evidence" value="ECO:0007669"/>
    <property type="project" value="InterPro"/>
</dbReference>
<dbReference type="InterPro" id="IPR019236">
    <property type="entry name" value="APP1_cat"/>
</dbReference>
<organism evidence="2 3">
    <name type="scientific">Dactylellina haptotyla (strain CBS 200.50)</name>
    <name type="common">Nematode-trapping fungus</name>
    <name type="synonym">Monacrosporium haptotylum</name>
    <dbReference type="NCBI Taxonomy" id="1284197"/>
    <lineage>
        <taxon>Eukaryota</taxon>
        <taxon>Fungi</taxon>
        <taxon>Dikarya</taxon>
        <taxon>Ascomycota</taxon>
        <taxon>Pezizomycotina</taxon>
        <taxon>Orbiliomycetes</taxon>
        <taxon>Orbiliales</taxon>
        <taxon>Orbiliaceae</taxon>
        <taxon>Dactylellina</taxon>
    </lineage>
</organism>
<dbReference type="OrthoDB" id="414243at2759"/>
<dbReference type="AlphaFoldDB" id="S8A1P6"/>
<dbReference type="HOGENOM" id="CLU_030283_0_0_1"/>
<keyword evidence="3" id="KW-1185">Reference proteome</keyword>
<dbReference type="EMBL" id="AQGS01000867">
    <property type="protein sequence ID" value="EPS36634.1"/>
    <property type="molecule type" value="Genomic_DNA"/>
</dbReference>
<sequence>MHDTLPEAVVAAHNVRVNEDGSNVVVYKQPDGKEVLVTVAVVGEGTAGIGAGAATASALAALASSSIANPIPANEPRGSPLITDDILLFDAPALQSGAGSDMTASVRMFSFVRQIDSGVVSSVVTKAIEAFGVEIGNKANNVLERTKLFLAIPRSEISVDLKVSTCNSISVGKTSDGGLLEQSAALGACDGSLTPKNISGSVPRIFNSKQFSATLFPSGPSGFGVVSDVDDTIKVSNVLDRTKAVQSLLVDDHQAVSGMPELYSKVNGALSNPAWFYLSGSPYQLYPSLRKFIFATYPNGPMIVQNLTVTDISSVLDFITNPNNVKDYKIAQMEKIYSFYPQKKFLTVGDSTQADPEVYAEIFRRHPEFIQCIWIRQVQGANNTAERFASAFQGVPQNKWKVFSDPAEVTNLDVANGKCN</sequence>
<dbReference type="GO" id="GO:0030479">
    <property type="term" value="C:actin cortical patch"/>
    <property type="evidence" value="ECO:0007669"/>
    <property type="project" value="TreeGrafter"/>
</dbReference>
<dbReference type="OMA" id="CIWIRRV"/>
<proteinExistence type="predicted"/>